<reference evidence="2 3" key="1">
    <citation type="submission" date="2015-10" db="EMBL/GenBank/DDBJ databases">
        <title>Metagenome-Assembled Genomes uncover a global brackish microbiome.</title>
        <authorList>
            <person name="Hugerth L.W."/>
            <person name="Larsson J."/>
            <person name="Alneberg J."/>
            <person name="Lindh M.V."/>
            <person name="Legrand C."/>
            <person name="Pinhassi J."/>
            <person name="Andersson A.F."/>
        </authorList>
    </citation>
    <scope>NUCLEOTIDE SEQUENCE [LARGE SCALE GENOMIC DNA]</scope>
    <source>
        <strain evidence="2">BACL9 MAG-120820-bin42</strain>
    </source>
</reference>
<protein>
    <submittedName>
        <fullName evidence="2">Uncharacterized protein</fullName>
    </submittedName>
</protein>
<gene>
    <name evidence="2" type="ORF">ABS32_06580</name>
</gene>
<evidence type="ECO:0000313" key="2">
    <source>
        <dbReference type="EMBL" id="KRP31644.1"/>
    </source>
</evidence>
<dbReference type="EMBL" id="LIDM01000287">
    <property type="protein sequence ID" value="KRP31644.1"/>
    <property type="molecule type" value="Genomic_DNA"/>
</dbReference>
<proteinExistence type="predicted"/>
<dbReference type="Proteomes" id="UP000051557">
    <property type="component" value="Unassembled WGS sequence"/>
</dbReference>
<dbReference type="AlphaFoldDB" id="A0A0R2XAB7"/>
<feature type="non-terminal residue" evidence="2">
    <location>
        <position position="68"/>
    </location>
</feature>
<sequence length="68" mass="7547">MATLAYTAIRPDGKIVTGRGEATNEEALGNQLAKERLELVEAKEVGRPNRTKNLRRTTGKEKAPRRDV</sequence>
<accession>A0A0R2XAB7</accession>
<name>A0A0R2XAB7_9BACT</name>
<feature type="compositionally biased region" description="Basic and acidic residues" evidence="1">
    <location>
        <begin position="58"/>
        <end position="68"/>
    </location>
</feature>
<feature type="region of interest" description="Disordered" evidence="1">
    <location>
        <begin position="43"/>
        <end position="68"/>
    </location>
</feature>
<comment type="caution">
    <text evidence="2">The sequence shown here is derived from an EMBL/GenBank/DDBJ whole genome shotgun (WGS) entry which is preliminary data.</text>
</comment>
<evidence type="ECO:0000313" key="3">
    <source>
        <dbReference type="Proteomes" id="UP000051557"/>
    </source>
</evidence>
<evidence type="ECO:0000256" key="1">
    <source>
        <dbReference type="SAM" id="MobiDB-lite"/>
    </source>
</evidence>
<organism evidence="2 3">
    <name type="scientific">Verrucomicrobia subdivision 6 bacterium BACL9 MAG-120820-bin42</name>
    <dbReference type="NCBI Taxonomy" id="1655634"/>
    <lineage>
        <taxon>Bacteria</taxon>
        <taxon>Pseudomonadati</taxon>
        <taxon>Verrucomicrobiota</taxon>
        <taxon>Verrucomicrobiia</taxon>
        <taxon>Verrucomicrobiales</taxon>
        <taxon>Verrucomicrobia subdivision 6</taxon>
    </lineage>
</organism>